<dbReference type="AlphaFoldDB" id="A0A069D1P2"/>
<keyword evidence="3 8" id="KW-0133">Cell shape</keyword>
<dbReference type="GO" id="GO:0009252">
    <property type="term" value="P:peptidoglycan biosynthetic process"/>
    <property type="evidence" value="ECO:0007669"/>
    <property type="project" value="UniProtKB-UniRule"/>
</dbReference>
<feature type="binding site" evidence="8">
    <location>
        <begin position="10"/>
        <end position="11"/>
    </location>
    <ligand>
        <name>substrate</name>
    </ligand>
</feature>
<accession>A0A069D1P2</accession>
<evidence type="ECO:0000256" key="3">
    <source>
        <dbReference type="ARBA" id="ARBA00022960"/>
    </source>
</evidence>
<sequence>MDNRAIGYMDSGVGGLTVVKQALNQLPNEQVIYVGDTARMPYGPREQAEVKAFSWQLANFLVAQDIKLLVVACNTATAAALPDLQKNLPIPVVGVIQPGIDAALALPGKHVGVIATEGTVKSMAYANGLTTGNSDKEVVQLAAPEFVTAVEKLDYHAPVVAKLVAERLAFFNNQPVDTLIMGCTHFPLLEGFIQAAMGDKVHLINAGAESIKVVEKIMAKNDLAHDVNEPLAANRFYTTGAVDEFTKIAQSWLADSQLSVQGLAINADELVVR</sequence>
<keyword evidence="6 8" id="KW-0961">Cell wall biogenesis/degradation</keyword>
<proteinExistence type="inferred from homology"/>
<dbReference type="GO" id="GO:0008360">
    <property type="term" value="P:regulation of cell shape"/>
    <property type="evidence" value="ECO:0007669"/>
    <property type="project" value="UniProtKB-KW"/>
</dbReference>
<dbReference type="PANTHER" id="PTHR21198">
    <property type="entry name" value="GLUTAMATE RACEMASE"/>
    <property type="match status" value="1"/>
</dbReference>
<dbReference type="Gene3D" id="3.40.50.1860">
    <property type="match status" value="2"/>
</dbReference>
<dbReference type="RefSeq" id="WP_082816200.1">
    <property type="nucleotide sequence ID" value="NZ_DF820491.1"/>
</dbReference>
<dbReference type="InterPro" id="IPR018187">
    <property type="entry name" value="Asp/Glu_racemase_AS_1"/>
</dbReference>
<dbReference type="OrthoDB" id="9801055at2"/>
<evidence type="ECO:0000256" key="7">
    <source>
        <dbReference type="ARBA" id="ARBA00070053"/>
    </source>
</evidence>
<dbReference type="GO" id="GO:0042802">
    <property type="term" value="F:identical protein binding"/>
    <property type="evidence" value="ECO:0007669"/>
    <property type="project" value="UniProtKB-ARBA"/>
</dbReference>
<dbReference type="EMBL" id="DF820491">
    <property type="protein sequence ID" value="GAK31261.1"/>
    <property type="molecule type" value="Genomic_DNA"/>
</dbReference>
<dbReference type="Pfam" id="PF01177">
    <property type="entry name" value="Asp_Glu_race"/>
    <property type="match status" value="1"/>
</dbReference>
<keyword evidence="4 8" id="KW-0573">Peptidoglycan synthesis</keyword>
<evidence type="ECO:0000256" key="8">
    <source>
        <dbReference type="HAMAP-Rule" id="MF_00258"/>
    </source>
</evidence>
<keyword evidence="10" id="KW-1185">Reference proteome</keyword>
<dbReference type="SUPFAM" id="SSF53681">
    <property type="entry name" value="Aspartate/glutamate racemase"/>
    <property type="match status" value="2"/>
</dbReference>
<name>A0A069D1P2_WEIOS</name>
<evidence type="ECO:0000313" key="10">
    <source>
        <dbReference type="Proteomes" id="UP000030643"/>
    </source>
</evidence>
<comment type="function">
    <text evidence="8">Provides the (R)-glutamate required for cell wall biosynthesis.</text>
</comment>
<evidence type="ECO:0000256" key="2">
    <source>
        <dbReference type="ARBA" id="ARBA00013090"/>
    </source>
</evidence>
<dbReference type="Proteomes" id="UP000030643">
    <property type="component" value="Unassembled WGS sequence"/>
</dbReference>
<feature type="binding site" evidence="8">
    <location>
        <begin position="74"/>
        <end position="75"/>
    </location>
    <ligand>
        <name>substrate</name>
    </ligand>
</feature>
<dbReference type="STRING" id="1329250.WOSG25_080940"/>
<protein>
    <recommendedName>
        <fullName evidence="7 8">Glutamate racemase</fullName>
        <ecNumber evidence="2 8">5.1.1.3</ecNumber>
    </recommendedName>
</protein>
<evidence type="ECO:0000256" key="6">
    <source>
        <dbReference type="ARBA" id="ARBA00023316"/>
    </source>
</evidence>
<dbReference type="EC" id="5.1.1.3" evidence="2 8"/>
<dbReference type="PROSITE" id="PS00924">
    <property type="entry name" value="ASP_GLU_RACEMASE_2"/>
    <property type="match status" value="1"/>
</dbReference>
<feature type="binding site" evidence="8">
    <location>
        <begin position="42"/>
        <end position="43"/>
    </location>
    <ligand>
        <name>substrate</name>
    </ligand>
</feature>
<dbReference type="FunFam" id="3.40.50.1860:FF:000002">
    <property type="entry name" value="Glutamate racemase"/>
    <property type="match status" value="1"/>
</dbReference>
<dbReference type="InterPro" id="IPR001920">
    <property type="entry name" value="Asp/Glu_race"/>
</dbReference>
<comment type="catalytic activity">
    <reaction evidence="1 8">
        <text>L-glutamate = D-glutamate</text>
        <dbReference type="Rhea" id="RHEA:12813"/>
        <dbReference type="ChEBI" id="CHEBI:29985"/>
        <dbReference type="ChEBI" id="CHEBI:29986"/>
        <dbReference type="EC" id="5.1.1.3"/>
    </reaction>
</comment>
<dbReference type="InterPro" id="IPR004391">
    <property type="entry name" value="Glu_race"/>
</dbReference>
<keyword evidence="5 8" id="KW-0413">Isomerase</keyword>
<dbReference type="eggNOG" id="COG0796">
    <property type="taxonomic scope" value="Bacteria"/>
</dbReference>
<evidence type="ECO:0000256" key="4">
    <source>
        <dbReference type="ARBA" id="ARBA00022984"/>
    </source>
</evidence>
<comment type="similarity">
    <text evidence="8">Belongs to the aspartate/glutamate racemases family.</text>
</comment>
<reference evidence="10" key="1">
    <citation type="journal article" date="2014" name="Genome Announc.">
        <title>Draft genome sequence of Weissella oryzae SG25T, isolated from fermented rice grains.</title>
        <authorList>
            <person name="Tanizawa Y."/>
            <person name="Fujisawa T."/>
            <person name="Mochizuki T."/>
            <person name="Kaminuma E."/>
            <person name="Suzuki Y."/>
            <person name="Nakamura Y."/>
            <person name="Tohno M."/>
        </authorList>
    </citation>
    <scope>NUCLEOTIDE SEQUENCE [LARGE SCALE GENOMIC DNA]</scope>
    <source>
        <strain evidence="10">DSM 25784 / JCM 18191 / LMG 30913 / SG25</strain>
    </source>
</reference>
<dbReference type="UniPathway" id="UPA00219"/>
<dbReference type="InterPro" id="IPR033134">
    <property type="entry name" value="Asp/Glu_racemase_AS_2"/>
</dbReference>
<dbReference type="GO" id="GO:0071555">
    <property type="term" value="P:cell wall organization"/>
    <property type="evidence" value="ECO:0007669"/>
    <property type="project" value="UniProtKB-KW"/>
</dbReference>
<feature type="active site" description="Proton donor/acceptor" evidence="8">
    <location>
        <position position="183"/>
    </location>
</feature>
<dbReference type="NCBIfam" id="TIGR00067">
    <property type="entry name" value="glut_race"/>
    <property type="match status" value="1"/>
</dbReference>
<dbReference type="InterPro" id="IPR015942">
    <property type="entry name" value="Asp/Glu/hydantoin_racemase"/>
</dbReference>
<feature type="active site" description="Proton donor/acceptor" evidence="8">
    <location>
        <position position="73"/>
    </location>
</feature>
<dbReference type="PROSITE" id="PS00923">
    <property type="entry name" value="ASP_GLU_RACEMASE_1"/>
    <property type="match status" value="1"/>
</dbReference>
<dbReference type="HAMAP" id="MF_00258">
    <property type="entry name" value="Glu_racemase"/>
    <property type="match status" value="1"/>
</dbReference>
<dbReference type="PANTHER" id="PTHR21198:SF2">
    <property type="entry name" value="GLUTAMATE RACEMASE"/>
    <property type="match status" value="1"/>
</dbReference>
<comment type="pathway">
    <text evidence="8">Cell wall biogenesis; peptidoglycan biosynthesis.</text>
</comment>
<evidence type="ECO:0000256" key="5">
    <source>
        <dbReference type="ARBA" id="ARBA00023235"/>
    </source>
</evidence>
<evidence type="ECO:0000313" key="9">
    <source>
        <dbReference type="EMBL" id="GAK31261.1"/>
    </source>
</evidence>
<feature type="binding site" evidence="8">
    <location>
        <begin position="184"/>
        <end position="185"/>
    </location>
    <ligand>
        <name>substrate</name>
    </ligand>
</feature>
<evidence type="ECO:0000256" key="1">
    <source>
        <dbReference type="ARBA" id="ARBA00001602"/>
    </source>
</evidence>
<dbReference type="GO" id="GO:0008881">
    <property type="term" value="F:glutamate racemase activity"/>
    <property type="evidence" value="ECO:0007669"/>
    <property type="project" value="UniProtKB-UniRule"/>
</dbReference>
<gene>
    <name evidence="8 9" type="primary">murI</name>
    <name evidence="9" type="ORF">WOSG25_080940</name>
</gene>
<organism evidence="9 10">
    <name type="scientific">Weissella oryzae (strain DSM 25784 / JCM 18191 / LMG 30913 / SG25)</name>
    <dbReference type="NCBI Taxonomy" id="1329250"/>
    <lineage>
        <taxon>Bacteria</taxon>
        <taxon>Bacillati</taxon>
        <taxon>Bacillota</taxon>
        <taxon>Bacilli</taxon>
        <taxon>Lactobacillales</taxon>
        <taxon>Lactobacillaceae</taxon>
        <taxon>Weissella</taxon>
    </lineage>
</organism>